<protein>
    <recommendedName>
        <fullName evidence="1">FlgD/Vpr Ig-like domain-containing protein</fullName>
    </recommendedName>
</protein>
<accession>A0A956SFJ7</accession>
<evidence type="ECO:0000313" key="3">
    <source>
        <dbReference type="Proteomes" id="UP000739538"/>
    </source>
</evidence>
<dbReference type="InterPro" id="IPR025965">
    <property type="entry name" value="FlgD/Vpr_Ig-like"/>
</dbReference>
<reference evidence="2" key="1">
    <citation type="submission" date="2020-04" db="EMBL/GenBank/DDBJ databases">
        <authorList>
            <person name="Zhang T."/>
        </authorList>
    </citation>
    <scope>NUCLEOTIDE SEQUENCE</scope>
    <source>
        <strain evidence="2">HKST-UBA02</strain>
    </source>
</reference>
<dbReference type="Pfam" id="PF13860">
    <property type="entry name" value="FlgD_ig"/>
    <property type="match status" value="1"/>
</dbReference>
<proteinExistence type="predicted"/>
<sequence length="833" mass="89134">FRLVFEVTSDGSWSDEDGLHLSDYGAGGLDDVVLTEQPSGTVLGSFGFEADLEGWTAGVAPPLGTELGVAPLSDYIIEDECACGLSGNVIELHDENGEHPRGQHEIVQFPPVDVLNDVMPHLSGDPDRFVLFAEWDQYAGLPRAGGVFYRPSWQYYPYICETTGEPIWSPPVNQGTFFWVGENPVCDRFQDFGSANDAVPGDAEQVRFLYELYSSCDAFGIPPEDCEGTNETPLLDNIQVSFTEAPAAPQIAIGTFLSFQDGFAQGTLVNDPHKPGRADVARTQGFETVPFVLADSLAIGGPVVTTADTQWEARLWFRVPRTGPGADANYEDWVNSTNAARSVDIEAGEFAYAWMDSCQLGTQAFRNKFATYLREDEWAVFGRSGPELSDATEIIPDDVLFPGTQIEYFLTANYLTGNGDQYLLPDTAGGFFNEFEILPRWTQVGENEFRHPCVLYVDMENAGAQYYIEKGLDAAGIAHDRYDYLHASGSPIGPLARGLDGQSNNGCTLAQLLGYRGVFVNTGRIESGAVGAPEDYLLFSDFLTAQDCEGAGGRGLIMNGIGAGLALEGQGAILAAEAGISLVDPDYAAYSGDGGPCTELEAPGTAAYGTSNSGGDYDYDVFGDGCLSPNRFDVLAPIGTGVGNRLYVDATGGGETEFAQIVNDVPGGAGFRTVVDGTSWHLLTERDPSGNCAVTEASVVAAAANELQAAVEWIYGVGGLSELCEDACSFDPADAPVIGTPVSTRLFQSSPNPFHPMATLRFSLANDGPAKLNVFDVSGRKVRTLVDGDQLAGSHAVVWDGRDDRGTPVASGTYWARLEFAGYQGSSRMILLK</sequence>
<reference evidence="2" key="2">
    <citation type="journal article" date="2021" name="Microbiome">
        <title>Successional dynamics and alternative stable states in a saline activated sludge microbial community over 9 years.</title>
        <authorList>
            <person name="Wang Y."/>
            <person name="Ye J."/>
            <person name="Ju F."/>
            <person name="Liu L."/>
            <person name="Boyd J.A."/>
            <person name="Deng Y."/>
            <person name="Parks D.H."/>
            <person name="Jiang X."/>
            <person name="Yin X."/>
            <person name="Woodcroft B.J."/>
            <person name="Tyson G.W."/>
            <person name="Hugenholtz P."/>
            <person name="Polz M.F."/>
            <person name="Zhang T."/>
        </authorList>
    </citation>
    <scope>NUCLEOTIDE SEQUENCE</scope>
    <source>
        <strain evidence="2">HKST-UBA02</strain>
    </source>
</reference>
<dbReference type="Gene3D" id="2.60.40.4070">
    <property type="match status" value="1"/>
</dbReference>
<name>A0A956SFJ7_UNCEI</name>
<dbReference type="AlphaFoldDB" id="A0A956SFJ7"/>
<comment type="caution">
    <text evidence="2">The sequence shown here is derived from an EMBL/GenBank/DDBJ whole genome shotgun (WGS) entry which is preliminary data.</text>
</comment>
<evidence type="ECO:0000259" key="1">
    <source>
        <dbReference type="Pfam" id="PF13860"/>
    </source>
</evidence>
<evidence type="ECO:0000313" key="2">
    <source>
        <dbReference type="EMBL" id="MCA9758780.1"/>
    </source>
</evidence>
<feature type="domain" description="FlgD/Vpr Ig-like" evidence="1">
    <location>
        <begin position="769"/>
        <end position="815"/>
    </location>
</feature>
<gene>
    <name evidence="2" type="ORF">KDA27_23505</name>
</gene>
<organism evidence="2 3">
    <name type="scientific">Eiseniibacteriota bacterium</name>
    <dbReference type="NCBI Taxonomy" id="2212470"/>
    <lineage>
        <taxon>Bacteria</taxon>
        <taxon>Candidatus Eiseniibacteriota</taxon>
    </lineage>
</organism>
<dbReference type="Proteomes" id="UP000739538">
    <property type="component" value="Unassembled WGS sequence"/>
</dbReference>
<dbReference type="EMBL" id="JAGQHS010000211">
    <property type="protein sequence ID" value="MCA9758780.1"/>
    <property type="molecule type" value="Genomic_DNA"/>
</dbReference>
<feature type="non-terminal residue" evidence="2">
    <location>
        <position position="1"/>
    </location>
</feature>